<name>A0A0D3I276_EMIH1</name>
<dbReference type="Proteomes" id="UP000013827">
    <property type="component" value="Unassembled WGS sequence"/>
</dbReference>
<protein>
    <submittedName>
        <fullName evidence="2">Uncharacterized protein</fullName>
    </submittedName>
</protein>
<reference evidence="2" key="2">
    <citation type="submission" date="2024-10" db="UniProtKB">
        <authorList>
            <consortium name="EnsemblProtists"/>
        </authorList>
    </citation>
    <scope>IDENTIFICATION</scope>
</reference>
<sequence length="572" mass="63357">MSTCAVCFSGFFSPASLPDRGASISTHLLRPLGAEAHLALTTQAGWFVRKLEGTPHWVQIVELFNQTSRGQPGSGCTRDERMEITNQSSKSPYSCHVRRIVLTRNVENVYLGPLIGKSTEHNLPKLLALHSCIEQLVRHEEHVRRGIRYEQVVHSRLDRVWIASHPPVAVLDPKYVWIPGGQDYQRGVCDRHAFMNRSSAHVYFRRWDFLLDGRVMRIDSQFASGRLNSMLQMNDENYLADSLAFYRLPIRRFPSASFLGCCPPSLHSCFRSRCLQLQGLRLPRKAQGLCAASAVNETFSPPVGGSRLLRVGAKLGIGRNHLLAAPDECERHVGTNDPAALVAAALANNYSIAGKYHMEMHWGVQIAFLLEFPSTKWVTVAVAEPKHWPRVGLGGVGLRIDARTHATLMKVVELIVPWSPPLFCTNATTSETVAEEEYFTCRSLKADWLDERPTSNGAVWITGDDILPPGTPGGGGTAAGDDTLRNRIEPMHRAKKDAAEAVGEAAGVCRHNESQRWLDMRVGSPEDCYRDPPVVPQPPTSSATEEGAPPLTAGLAAHRPTKHPLEHLYKYK</sequence>
<evidence type="ECO:0000313" key="3">
    <source>
        <dbReference type="Proteomes" id="UP000013827"/>
    </source>
</evidence>
<dbReference type="PaxDb" id="2903-EOD05361"/>
<dbReference type="AlphaFoldDB" id="A0A0D3I276"/>
<dbReference type="HOGENOM" id="CLU_034513_0_0_1"/>
<dbReference type="RefSeq" id="XP_005757790.1">
    <property type="nucleotide sequence ID" value="XM_005757733.1"/>
</dbReference>
<keyword evidence="3" id="KW-1185">Reference proteome</keyword>
<reference evidence="3" key="1">
    <citation type="journal article" date="2013" name="Nature">
        <title>Pan genome of the phytoplankton Emiliania underpins its global distribution.</title>
        <authorList>
            <person name="Read B.A."/>
            <person name="Kegel J."/>
            <person name="Klute M.J."/>
            <person name="Kuo A."/>
            <person name="Lefebvre S.C."/>
            <person name="Maumus F."/>
            <person name="Mayer C."/>
            <person name="Miller J."/>
            <person name="Monier A."/>
            <person name="Salamov A."/>
            <person name="Young J."/>
            <person name="Aguilar M."/>
            <person name="Claverie J.M."/>
            <person name="Frickenhaus S."/>
            <person name="Gonzalez K."/>
            <person name="Herman E.K."/>
            <person name="Lin Y.C."/>
            <person name="Napier J."/>
            <person name="Ogata H."/>
            <person name="Sarno A.F."/>
            <person name="Shmutz J."/>
            <person name="Schroeder D."/>
            <person name="de Vargas C."/>
            <person name="Verret F."/>
            <person name="von Dassow P."/>
            <person name="Valentin K."/>
            <person name="Van de Peer Y."/>
            <person name="Wheeler G."/>
            <person name="Dacks J.B."/>
            <person name="Delwiche C.F."/>
            <person name="Dyhrman S.T."/>
            <person name="Glockner G."/>
            <person name="John U."/>
            <person name="Richards T."/>
            <person name="Worden A.Z."/>
            <person name="Zhang X."/>
            <person name="Grigoriev I.V."/>
            <person name="Allen A.E."/>
            <person name="Bidle K."/>
            <person name="Borodovsky M."/>
            <person name="Bowler C."/>
            <person name="Brownlee C."/>
            <person name="Cock J.M."/>
            <person name="Elias M."/>
            <person name="Gladyshev V.N."/>
            <person name="Groth M."/>
            <person name="Guda C."/>
            <person name="Hadaegh A."/>
            <person name="Iglesias-Rodriguez M.D."/>
            <person name="Jenkins J."/>
            <person name="Jones B.M."/>
            <person name="Lawson T."/>
            <person name="Leese F."/>
            <person name="Lindquist E."/>
            <person name="Lobanov A."/>
            <person name="Lomsadze A."/>
            <person name="Malik S.B."/>
            <person name="Marsh M.E."/>
            <person name="Mackinder L."/>
            <person name="Mock T."/>
            <person name="Mueller-Roeber B."/>
            <person name="Pagarete A."/>
            <person name="Parker M."/>
            <person name="Probert I."/>
            <person name="Quesneville H."/>
            <person name="Raines C."/>
            <person name="Rensing S.A."/>
            <person name="Riano-Pachon D.M."/>
            <person name="Richier S."/>
            <person name="Rokitta S."/>
            <person name="Shiraiwa Y."/>
            <person name="Soanes D.M."/>
            <person name="van der Giezen M."/>
            <person name="Wahlund T.M."/>
            <person name="Williams B."/>
            <person name="Wilson W."/>
            <person name="Wolfe G."/>
            <person name="Wurch L.L."/>
        </authorList>
    </citation>
    <scope>NUCLEOTIDE SEQUENCE</scope>
</reference>
<feature type="compositionally biased region" description="Basic and acidic residues" evidence="1">
    <location>
        <begin position="563"/>
        <end position="572"/>
    </location>
</feature>
<organism evidence="2 3">
    <name type="scientific">Emiliania huxleyi (strain CCMP1516)</name>
    <dbReference type="NCBI Taxonomy" id="280463"/>
    <lineage>
        <taxon>Eukaryota</taxon>
        <taxon>Haptista</taxon>
        <taxon>Haptophyta</taxon>
        <taxon>Prymnesiophyceae</taxon>
        <taxon>Isochrysidales</taxon>
        <taxon>Noelaerhabdaceae</taxon>
        <taxon>Emiliania</taxon>
    </lineage>
</organism>
<dbReference type="GeneID" id="17251577"/>
<dbReference type="KEGG" id="ehx:EMIHUDRAFT_199041"/>
<dbReference type="EnsemblProtists" id="EOD05361">
    <property type="protein sequence ID" value="EOD05361"/>
    <property type="gene ID" value="EMIHUDRAFT_199041"/>
</dbReference>
<feature type="region of interest" description="Disordered" evidence="1">
    <location>
        <begin position="529"/>
        <end position="572"/>
    </location>
</feature>
<evidence type="ECO:0000256" key="1">
    <source>
        <dbReference type="SAM" id="MobiDB-lite"/>
    </source>
</evidence>
<accession>A0A0D3I276</accession>
<evidence type="ECO:0000313" key="2">
    <source>
        <dbReference type="EnsemblProtists" id="EOD05361"/>
    </source>
</evidence>
<proteinExistence type="predicted"/>